<dbReference type="EMBL" id="CM020620">
    <property type="protein sequence ID" value="KAK1869057.1"/>
    <property type="molecule type" value="Genomic_DNA"/>
</dbReference>
<keyword evidence="2" id="KW-1185">Reference proteome</keyword>
<comment type="caution">
    <text evidence="1">The sequence shown here is derived from an EMBL/GenBank/DDBJ whole genome shotgun (WGS) entry which is preliminary data.</text>
</comment>
<reference evidence="1" key="1">
    <citation type="submission" date="2019-11" db="EMBL/GenBank/DDBJ databases">
        <title>Nori genome reveals adaptations in red seaweeds to the harsh intertidal environment.</title>
        <authorList>
            <person name="Wang D."/>
            <person name="Mao Y."/>
        </authorList>
    </citation>
    <scope>NUCLEOTIDE SEQUENCE</scope>
    <source>
        <tissue evidence="1">Gametophyte</tissue>
    </source>
</reference>
<gene>
    <name evidence="1" type="ORF">I4F81_011539</name>
</gene>
<name>A0ACC3CFV4_PYRYE</name>
<organism evidence="1 2">
    <name type="scientific">Pyropia yezoensis</name>
    <name type="common">Susabi-nori</name>
    <name type="synonym">Porphyra yezoensis</name>
    <dbReference type="NCBI Taxonomy" id="2788"/>
    <lineage>
        <taxon>Eukaryota</taxon>
        <taxon>Rhodophyta</taxon>
        <taxon>Bangiophyceae</taxon>
        <taxon>Bangiales</taxon>
        <taxon>Bangiaceae</taxon>
        <taxon>Pyropia</taxon>
    </lineage>
</organism>
<sequence>MRRQGATDSAAAATAACGGEGGGARATAAAPPRRGGGADSVVGGADGDGPSPDVAPGCGAVPLPEAARWVSASSSGYATTVDRRPPSTPGRTPAARAAGVNATVCGRRRRRRVAGGGESACRTAIPDNAGTLIGGRRKGASSGVETKGRAVGGGGGTQ</sequence>
<accession>A0ACC3CFV4</accession>
<evidence type="ECO:0000313" key="1">
    <source>
        <dbReference type="EMBL" id="KAK1869057.1"/>
    </source>
</evidence>
<proteinExistence type="predicted"/>
<dbReference type="Proteomes" id="UP000798662">
    <property type="component" value="Chromosome 3"/>
</dbReference>
<evidence type="ECO:0000313" key="2">
    <source>
        <dbReference type="Proteomes" id="UP000798662"/>
    </source>
</evidence>
<protein>
    <submittedName>
        <fullName evidence="1">Uncharacterized protein</fullName>
    </submittedName>
</protein>